<feature type="transmembrane region" description="Helical" evidence="1">
    <location>
        <begin position="183"/>
        <end position="202"/>
    </location>
</feature>
<dbReference type="EMBL" id="CAJJDM010000116">
    <property type="protein sequence ID" value="CAD8100749.1"/>
    <property type="molecule type" value="Genomic_DNA"/>
</dbReference>
<reference evidence="2" key="1">
    <citation type="submission" date="2021-01" db="EMBL/GenBank/DDBJ databases">
        <authorList>
            <consortium name="Genoscope - CEA"/>
            <person name="William W."/>
        </authorList>
    </citation>
    <scope>NUCLEOTIDE SEQUENCE</scope>
</reference>
<dbReference type="Proteomes" id="UP000688137">
    <property type="component" value="Unassembled WGS sequence"/>
</dbReference>
<sequence>MNVPLLPQEQQRTYNFISKVPFGIKILIIITLYVYLINLCFKDIFKTYFMDVPYKVLYEYQLWRLFFTQFIEQLFGLIIMPYFMCMNLSDIEKRLGTVVFLIDFFFKSFMIQVIFLIISLIINNISIPSYGLWNVYFVYVSLDCFKNPDSLRTIFLCPCVFPAKYTPFVLFIFGQLISQSYDITAAFILLCVEAYFFNFMILRPSQQFIQKLENSFLFRCFKSRSDFYIMTQNLQVNSSYSSVLPVQYVQEFSGKGIQIGGTLNFDTTESINNYQYQEIDPQQSQQSH</sequence>
<keyword evidence="1" id="KW-1133">Transmembrane helix</keyword>
<proteinExistence type="predicted"/>
<gene>
    <name evidence="2" type="ORF">PPRIM_AZ9-3.1.T1130079</name>
</gene>
<feature type="transmembrane region" description="Helical" evidence="1">
    <location>
        <begin position="155"/>
        <end position="177"/>
    </location>
</feature>
<evidence type="ECO:0008006" key="4">
    <source>
        <dbReference type="Google" id="ProtNLM"/>
    </source>
</evidence>
<feature type="transmembrane region" description="Helical" evidence="1">
    <location>
        <begin position="104"/>
        <end position="122"/>
    </location>
</feature>
<keyword evidence="1" id="KW-0812">Transmembrane</keyword>
<comment type="caution">
    <text evidence="2">The sequence shown here is derived from an EMBL/GenBank/DDBJ whole genome shotgun (WGS) entry which is preliminary data.</text>
</comment>
<evidence type="ECO:0000256" key="1">
    <source>
        <dbReference type="SAM" id="Phobius"/>
    </source>
</evidence>
<organism evidence="2 3">
    <name type="scientific">Paramecium primaurelia</name>
    <dbReference type="NCBI Taxonomy" id="5886"/>
    <lineage>
        <taxon>Eukaryota</taxon>
        <taxon>Sar</taxon>
        <taxon>Alveolata</taxon>
        <taxon>Ciliophora</taxon>
        <taxon>Intramacronucleata</taxon>
        <taxon>Oligohymenophorea</taxon>
        <taxon>Peniculida</taxon>
        <taxon>Parameciidae</taxon>
        <taxon>Paramecium</taxon>
    </lineage>
</organism>
<accession>A0A8S1PCN9</accession>
<evidence type="ECO:0000313" key="3">
    <source>
        <dbReference type="Proteomes" id="UP000688137"/>
    </source>
</evidence>
<keyword evidence="1" id="KW-0472">Membrane</keyword>
<dbReference type="AlphaFoldDB" id="A0A8S1PCN9"/>
<protein>
    <recommendedName>
        <fullName evidence="4">Transmembrane protein</fullName>
    </recommendedName>
</protein>
<name>A0A8S1PCN9_PARPR</name>
<dbReference type="OMA" id="NIVILYM"/>
<evidence type="ECO:0000313" key="2">
    <source>
        <dbReference type="EMBL" id="CAD8100749.1"/>
    </source>
</evidence>
<feature type="transmembrane region" description="Helical" evidence="1">
    <location>
        <begin position="62"/>
        <end position="84"/>
    </location>
</feature>
<feature type="transmembrane region" description="Helical" evidence="1">
    <location>
        <begin position="20"/>
        <end position="41"/>
    </location>
</feature>
<keyword evidence="3" id="KW-1185">Reference proteome</keyword>